<keyword evidence="3" id="KW-1185">Reference proteome</keyword>
<reference evidence="2" key="2">
    <citation type="submission" date="2023-01" db="EMBL/GenBank/DDBJ databases">
        <authorList>
            <person name="Sun Q."/>
            <person name="Evtushenko L."/>
        </authorList>
    </citation>
    <scope>NUCLEOTIDE SEQUENCE</scope>
    <source>
        <strain evidence="2">VKM Ac-1069</strain>
    </source>
</reference>
<sequence length="172" mass="17478">MVGLLAGVAVVAVVRESEAVIAANRDVPRGESLAIEDLVQVQIPTGSGLASVPWSRQADVVGKPLTSPVERGQLISPGLLRSVLFPAPGMAVIEVSGREGQIPADGLGAGDRVLVLDGSDDAAGTSVDGEIVRVGGTAQHRTAQVLVRVADGPVVARASLAGRAVIVLVEDR</sequence>
<dbReference type="SMART" id="SM00858">
    <property type="entry name" value="SAF"/>
    <property type="match status" value="1"/>
</dbReference>
<comment type="caution">
    <text evidence="2">The sequence shown here is derived from an EMBL/GenBank/DDBJ whole genome shotgun (WGS) entry which is preliminary data.</text>
</comment>
<dbReference type="CDD" id="cd11614">
    <property type="entry name" value="SAF_CpaB_FlgA_like"/>
    <property type="match status" value="1"/>
</dbReference>
<reference evidence="2" key="1">
    <citation type="journal article" date="2014" name="Int. J. Syst. Evol. Microbiol.">
        <title>Complete genome sequence of Corynebacterium casei LMG S-19264T (=DSM 44701T), isolated from a smear-ripened cheese.</title>
        <authorList>
            <consortium name="US DOE Joint Genome Institute (JGI-PGF)"/>
            <person name="Walter F."/>
            <person name="Albersmeier A."/>
            <person name="Kalinowski J."/>
            <person name="Ruckert C."/>
        </authorList>
    </citation>
    <scope>NUCLEOTIDE SEQUENCE</scope>
    <source>
        <strain evidence="2">VKM Ac-1069</strain>
    </source>
</reference>
<name>A0A9W6NVJ9_9PSEU</name>
<organism evidence="2 3">
    <name type="scientific">Pseudonocardia halophobica</name>
    <dbReference type="NCBI Taxonomy" id="29401"/>
    <lineage>
        <taxon>Bacteria</taxon>
        <taxon>Bacillati</taxon>
        <taxon>Actinomycetota</taxon>
        <taxon>Actinomycetes</taxon>
        <taxon>Pseudonocardiales</taxon>
        <taxon>Pseudonocardiaceae</taxon>
        <taxon>Pseudonocardia</taxon>
    </lineage>
</organism>
<dbReference type="RefSeq" id="WP_037040886.1">
    <property type="nucleotide sequence ID" value="NZ_BAAAUZ010000002.1"/>
</dbReference>
<dbReference type="InterPro" id="IPR013974">
    <property type="entry name" value="SAF"/>
</dbReference>
<evidence type="ECO:0000259" key="1">
    <source>
        <dbReference type="SMART" id="SM00858"/>
    </source>
</evidence>
<protein>
    <recommendedName>
        <fullName evidence="1">SAF domain-containing protein</fullName>
    </recommendedName>
</protein>
<evidence type="ECO:0000313" key="3">
    <source>
        <dbReference type="Proteomes" id="UP001143463"/>
    </source>
</evidence>
<dbReference type="AlphaFoldDB" id="A0A9W6NVJ9"/>
<gene>
    <name evidence="2" type="ORF">GCM10017577_16220</name>
</gene>
<dbReference type="Proteomes" id="UP001143463">
    <property type="component" value="Unassembled WGS sequence"/>
</dbReference>
<dbReference type="Pfam" id="PF08666">
    <property type="entry name" value="SAF"/>
    <property type="match status" value="1"/>
</dbReference>
<accession>A0A9W6NVJ9</accession>
<evidence type="ECO:0000313" key="2">
    <source>
        <dbReference type="EMBL" id="GLL10482.1"/>
    </source>
</evidence>
<dbReference type="EMBL" id="BSFQ01000005">
    <property type="protein sequence ID" value="GLL10482.1"/>
    <property type="molecule type" value="Genomic_DNA"/>
</dbReference>
<proteinExistence type="predicted"/>
<feature type="domain" description="SAF" evidence="1">
    <location>
        <begin position="18"/>
        <end position="81"/>
    </location>
</feature>